<dbReference type="AlphaFoldDB" id="A0A7V4DHL3"/>
<organism evidence="1">
    <name type="scientific">Candidatus Caldatribacterium californiense</name>
    <dbReference type="NCBI Taxonomy" id="1454726"/>
    <lineage>
        <taxon>Bacteria</taxon>
        <taxon>Pseudomonadati</taxon>
        <taxon>Atribacterota</taxon>
        <taxon>Atribacteria</taxon>
        <taxon>Atribacterales</taxon>
        <taxon>Candidatus Caldatribacteriaceae</taxon>
        <taxon>Candidatus Caldatribacterium</taxon>
    </lineage>
</organism>
<dbReference type="EMBL" id="DTEN01000269">
    <property type="protein sequence ID" value="HGI75380.1"/>
    <property type="molecule type" value="Genomic_DNA"/>
</dbReference>
<proteinExistence type="predicted"/>
<accession>A0A7V4DHL3</accession>
<sequence>MQGYHLFFYPFSRTPGKGGGCVQRFGILLVPVLLLFPLPVFGETAWEVLQGPTIRVEATIHPYVNVTVNLADEKGQALPGREPVVVFDCDRGPGTYRANNPLVLSVVTNTPLQVFAEARPLQGKEKATVIPPERLAIAITEQGKEAGNFVRFLNGKKLLLFETSAGGIAYTARCDLQLEITHEDRAGEYAGTIVVEVFYRP</sequence>
<name>A0A7V4DHL3_9BACT</name>
<protein>
    <submittedName>
        <fullName evidence="1">Uncharacterized protein</fullName>
    </submittedName>
</protein>
<gene>
    <name evidence="1" type="ORF">ENU96_06875</name>
</gene>
<comment type="caution">
    <text evidence="1">The sequence shown here is derived from an EMBL/GenBank/DDBJ whole genome shotgun (WGS) entry which is preliminary data.</text>
</comment>
<reference evidence="1" key="1">
    <citation type="journal article" date="2020" name="mSystems">
        <title>Genome- and Community-Level Interaction Insights into Carbon Utilization and Element Cycling Functions of Hydrothermarchaeota in Hydrothermal Sediment.</title>
        <authorList>
            <person name="Zhou Z."/>
            <person name="Liu Y."/>
            <person name="Xu W."/>
            <person name="Pan J."/>
            <person name="Luo Z.H."/>
            <person name="Li M."/>
        </authorList>
    </citation>
    <scope>NUCLEOTIDE SEQUENCE [LARGE SCALE GENOMIC DNA]</scope>
    <source>
        <strain evidence="1">SpSt-716</strain>
    </source>
</reference>
<evidence type="ECO:0000313" key="1">
    <source>
        <dbReference type="EMBL" id="HGI75380.1"/>
    </source>
</evidence>